<evidence type="ECO:0000313" key="1">
    <source>
        <dbReference type="EMBL" id="KAG2405286.1"/>
    </source>
</evidence>
<dbReference type="Proteomes" id="UP000743370">
    <property type="component" value="Unassembled WGS sequence"/>
</dbReference>
<organism evidence="1 2">
    <name type="scientific">Phaseolus angularis</name>
    <name type="common">Azuki bean</name>
    <name type="synonym">Vigna angularis</name>
    <dbReference type="NCBI Taxonomy" id="3914"/>
    <lineage>
        <taxon>Eukaryota</taxon>
        <taxon>Viridiplantae</taxon>
        <taxon>Streptophyta</taxon>
        <taxon>Embryophyta</taxon>
        <taxon>Tracheophyta</taxon>
        <taxon>Spermatophyta</taxon>
        <taxon>Magnoliopsida</taxon>
        <taxon>eudicotyledons</taxon>
        <taxon>Gunneridae</taxon>
        <taxon>Pentapetalae</taxon>
        <taxon>rosids</taxon>
        <taxon>fabids</taxon>
        <taxon>Fabales</taxon>
        <taxon>Fabaceae</taxon>
        <taxon>Papilionoideae</taxon>
        <taxon>50 kb inversion clade</taxon>
        <taxon>NPAAA clade</taxon>
        <taxon>indigoferoid/millettioid clade</taxon>
        <taxon>Phaseoleae</taxon>
        <taxon>Vigna</taxon>
    </lineage>
</organism>
<protein>
    <submittedName>
        <fullName evidence="1">Uncharacterized protein</fullName>
    </submittedName>
</protein>
<gene>
    <name evidence="1" type="ORF">HKW66_Vig0045410</name>
</gene>
<evidence type="ECO:0000313" key="2">
    <source>
        <dbReference type="Proteomes" id="UP000743370"/>
    </source>
</evidence>
<sequence>MMVSVIELVKVLVLNAIEFGFGAFTLKMIHGVSNVAPDAIGIVHIVKNNSNSKNVVFNMSYLRIEDNDLDVDFCKTTSKRLLLMFDGEDVMFEEVQSTQ</sequence>
<dbReference type="EMBL" id="JABFOF010000002">
    <property type="protein sequence ID" value="KAG2405286.1"/>
    <property type="molecule type" value="Genomic_DNA"/>
</dbReference>
<comment type="caution">
    <text evidence="1">The sequence shown here is derived from an EMBL/GenBank/DDBJ whole genome shotgun (WGS) entry which is preliminary data.</text>
</comment>
<accession>A0A8T0KZW6</accession>
<name>A0A8T0KZW6_PHAAN</name>
<dbReference type="AlphaFoldDB" id="A0A8T0KZW6"/>
<proteinExistence type="predicted"/>
<reference evidence="1 2" key="1">
    <citation type="submission" date="2020-05" db="EMBL/GenBank/DDBJ databases">
        <title>Vigna angularis (adzuki bean) Var. LongXiaoDou No. 4 denovo assembly.</title>
        <authorList>
            <person name="Xiang H."/>
        </authorList>
    </citation>
    <scope>NUCLEOTIDE SEQUENCE [LARGE SCALE GENOMIC DNA]</scope>
    <source>
        <tissue evidence="1">Leaf</tissue>
    </source>
</reference>